<evidence type="ECO:0000313" key="2">
    <source>
        <dbReference type="Proteomes" id="UP000242188"/>
    </source>
</evidence>
<dbReference type="PANTHER" id="PTHR34487">
    <property type="entry name" value="ACYL-ACP THIOESTERASE"/>
    <property type="match status" value="1"/>
</dbReference>
<keyword evidence="2" id="KW-1185">Reference proteome</keyword>
<proteinExistence type="predicted"/>
<dbReference type="Gene3D" id="3.10.129.10">
    <property type="entry name" value="Hotdog Thioesterase"/>
    <property type="match status" value="1"/>
</dbReference>
<dbReference type="Proteomes" id="UP000242188">
    <property type="component" value="Unassembled WGS sequence"/>
</dbReference>
<sequence>MKSPVPWSRYQGSNAHETPRYKIISMSSHGGLILFRGIPSAYIDRTGHFGIWSIERFFMNAVFLACRKGYFDRTNLDDESTSVFMVGQSLRLSTHLYRDIAHLSSSDLLVTSRAAAVGRTSMTNLYILSCADTKMELVRCTTTLVHTSIDSRRPTPLPEWFEDKYTSITDTNLDFLKNGIKTKREYQNVP</sequence>
<accession>A0A210QCT3</accession>
<gene>
    <name evidence="1" type="ORF">KP79_PYT01421</name>
</gene>
<dbReference type="InterPro" id="IPR029069">
    <property type="entry name" value="HotDog_dom_sf"/>
</dbReference>
<reference evidence="1 2" key="1">
    <citation type="journal article" date="2017" name="Nat. Ecol. Evol.">
        <title>Scallop genome provides insights into evolution of bilaterian karyotype and development.</title>
        <authorList>
            <person name="Wang S."/>
            <person name="Zhang J."/>
            <person name="Jiao W."/>
            <person name="Li J."/>
            <person name="Xun X."/>
            <person name="Sun Y."/>
            <person name="Guo X."/>
            <person name="Huan P."/>
            <person name="Dong B."/>
            <person name="Zhang L."/>
            <person name="Hu X."/>
            <person name="Sun X."/>
            <person name="Wang J."/>
            <person name="Zhao C."/>
            <person name="Wang Y."/>
            <person name="Wang D."/>
            <person name="Huang X."/>
            <person name="Wang R."/>
            <person name="Lv J."/>
            <person name="Li Y."/>
            <person name="Zhang Z."/>
            <person name="Liu B."/>
            <person name="Lu W."/>
            <person name="Hui Y."/>
            <person name="Liang J."/>
            <person name="Zhou Z."/>
            <person name="Hou R."/>
            <person name="Li X."/>
            <person name="Liu Y."/>
            <person name="Li H."/>
            <person name="Ning X."/>
            <person name="Lin Y."/>
            <person name="Zhao L."/>
            <person name="Xing Q."/>
            <person name="Dou J."/>
            <person name="Li Y."/>
            <person name="Mao J."/>
            <person name="Guo H."/>
            <person name="Dou H."/>
            <person name="Li T."/>
            <person name="Mu C."/>
            <person name="Jiang W."/>
            <person name="Fu Q."/>
            <person name="Fu X."/>
            <person name="Miao Y."/>
            <person name="Liu J."/>
            <person name="Yu Q."/>
            <person name="Li R."/>
            <person name="Liao H."/>
            <person name="Li X."/>
            <person name="Kong Y."/>
            <person name="Jiang Z."/>
            <person name="Chourrout D."/>
            <person name="Li R."/>
            <person name="Bao Z."/>
        </authorList>
    </citation>
    <scope>NUCLEOTIDE SEQUENCE [LARGE SCALE GENOMIC DNA]</scope>
    <source>
        <strain evidence="1 2">PY_sf001</strain>
    </source>
</reference>
<dbReference type="AlphaFoldDB" id="A0A210QCT3"/>
<name>A0A210QCT3_MIZYE</name>
<dbReference type="EMBL" id="NEDP02004169">
    <property type="protein sequence ID" value="OWF46529.1"/>
    <property type="molecule type" value="Genomic_DNA"/>
</dbReference>
<comment type="caution">
    <text evidence="1">The sequence shown here is derived from an EMBL/GenBank/DDBJ whole genome shotgun (WGS) entry which is preliminary data.</text>
</comment>
<dbReference type="OrthoDB" id="5975054at2759"/>
<dbReference type="SUPFAM" id="SSF54637">
    <property type="entry name" value="Thioesterase/thiol ester dehydrase-isomerase"/>
    <property type="match status" value="1"/>
</dbReference>
<organism evidence="1 2">
    <name type="scientific">Mizuhopecten yessoensis</name>
    <name type="common">Japanese scallop</name>
    <name type="synonym">Patinopecten yessoensis</name>
    <dbReference type="NCBI Taxonomy" id="6573"/>
    <lineage>
        <taxon>Eukaryota</taxon>
        <taxon>Metazoa</taxon>
        <taxon>Spiralia</taxon>
        <taxon>Lophotrochozoa</taxon>
        <taxon>Mollusca</taxon>
        <taxon>Bivalvia</taxon>
        <taxon>Autobranchia</taxon>
        <taxon>Pteriomorphia</taxon>
        <taxon>Pectinida</taxon>
        <taxon>Pectinoidea</taxon>
        <taxon>Pectinidae</taxon>
        <taxon>Mizuhopecten</taxon>
    </lineage>
</organism>
<dbReference type="PANTHER" id="PTHR34487:SF1">
    <property type="entry name" value="ACYL-ACP THIOESTERASE"/>
    <property type="match status" value="1"/>
</dbReference>
<protein>
    <submittedName>
        <fullName evidence="1">Uncharacterized protein</fullName>
    </submittedName>
</protein>
<evidence type="ECO:0000313" key="1">
    <source>
        <dbReference type="EMBL" id="OWF46529.1"/>
    </source>
</evidence>